<evidence type="ECO:0000313" key="1">
    <source>
        <dbReference type="EMBL" id="KYN05253.1"/>
    </source>
</evidence>
<keyword evidence="2" id="KW-1185">Reference proteome</keyword>
<gene>
    <name evidence="1" type="ORF">ALC62_03857</name>
</gene>
<protein>
    <submittedName>
        <fullName evidence="1">Uncharacterized protein</fullName>
    </submittedName>
</protein>
<accession>A0A151IKW3</accession>
<proteinExistence type="predicted"/>
<evidence type="ECO:0000313" key="2">
    <source>
        <dbReference type="Proteomes" id="UP000078542"/>
    </source>
</evidence>
<reference evidence="1 2" key="1">
    <citation type="submission" date="2016-03" db="EMBL/GenBank/DDBJ databases">
        <title>Cyphomyrmex costatus WGS genome.</title>
        <authorList>
            <person name="Nygaard S."/>
            <person name="Hu H."/>
            <person name="Boomsma J."/>
            <person name="Zhang G."/>
        </authorList>
    </citation>
    <scope>NUCLEOTIDE SEQUENCE [LARGE SCALE GENOMIC DNA]</scope>
    <source>
        <strain evidence="1">MS0001</strain>
        <tissue evidence="1">Whole body</tissue>
    </source>
</reference>
<name>A0A151IKW3_9HYME</name>
<dbReference type="EMBL" id="KQ977156">
    <property type="protein sequence ID" value="KYN05253.1"/>
    <property type="molecule type" value="Genomic_DNA"/>
</dbReference>
<sequence length="128" mass="15328">MQHMPAIVPSLDFSIINSDNENENAVFNGHFIWDYKMIMLFFTEYEQHEEKLKKKIYQSKEAIQAIASKENAFFDVKQDVRTKMLTELQKCNELQKERNIFLQKQLQILEKMAERIYLTEKESSDEEL</sequence>
<dbReference type="Proteomes" id="UP000078542">
    <property type="component" value="Unassembled WGS sequence"/>
</dbReference>
<dbReference type="AlphaFoldDB" id="A0A151IKW3"/>
<organism evidence="1 2">
    <name type="scientific">Cyphomyrmex costatus</name>
    <dbReference type="NCBI Taxonomy" id="456900"/>
    <lineage>
        <taxon>Eukaryota</taxon>
        <taxon>Metazoa</taxon>
        <taxon>Ecdysozoa</taxon>
        <taxon>Arthropoda</taxon>
        <taxon>Hexapoda</taxon>
        <taxon>Insecta</taxon>
        <taxon>Pterygota</taxon>
        <taxon>Neoptera</taxon>
        <taxon>Endopterygota</taxon>
        <taxon>Hymenoptera</taxon>
        <taxon>Apocrita</taxon>
        <taxon>Aculeata</taxon>
        <taxon>Formicoidea</taxon>
        <taxon>Formicidae</taxon>
        <taxon>Myrmicinae</taxon>
        <taxon>Cyphomyrmex</taxon>
    </lineage>
</organism>